<dbReference type="Gene3D" id="3.30.40.100">
    <property type="match status" value="1"/>
</dbReference>
<dbReference type="Gene3D" id="3.30.890.10">
    <property type="entry name" value="Methyl-cpg-binding Protein 2, Chain A"/>
    <property type="match status" value="1"/>
</dbReference>
<protein>
    <submittedName>
        <fullName evidence="12">Methyl-CpG-binding domain-containing protein 4-like</fullName>
    </submittedName>
</protein>
<evidence type="ECO:0000256" key="2">
    <source>
        <dbReference type="ARBA" id="ARBA00022723"/>
    </source>
</evidence>
<evidence type="ECO:0000256" key="9">
    <source>
        <dbReference type="SAM" id="MobiDB-lite"/>
    </source>
</evidence>
<dbReference type="GO" id="GO:0003677">
    <property type="term" value="F:DNA binding"/>
    <property type="evidence" value="ECO:0007669"/>
    <property type="project" value="UniProtKB-KW"/>
</dbReference>
<dbReference type="Proteomes" id="UP000275267">
    <property type="component" value="Unassembled WGS sequence"/>
</dbReference>
<dbReference type="OrthoDB" id="10072024at2759"/>
<feature type="domain" description="MBD" evidence="10">
    <location>
        <begin position="144"/>
        <end position="215"/>
    </location>
</feature>
<feature type="compositionally biased region" description="Low complexity" evidence="9">
    <location>
        <begin position="24"/>
        <end position="33"/>
    </location>
</feature>
<evidence type="ECO:0000259" key="10">
    <source>
        <dbReference type="PROSITE" id="PS50982"/>
    </source>
</evidence>
<evidence type="ECO:0000259" key="11">
    <source>
        <dbReference type="PROSITE" id="PS51050"/>
    </source>
</evidence>
<dbReference type="STRING" id="4540.A0A3L6SV87"/>
<dbReference type="PROSITE" id="PS51050">
    <property type="entry name" value="ZF_CW"/>
    <property type="match status" value="1"/>
</dbReference>
<comment type="caution">
    <text evidence="12">The sequence shown here is derived from an EMBL/GenBank/DDBJ whole genome shotgun (WGS) entry which is preliminary data.</text>
</comment>
<evidence type="ECO:0000256" key="8">
    <source>
        <dbReference type="ARBA" id="ARBA00023242"/>
    </source>
</evidence>
<dbReference type="Pfam" id="PF01429">
    <property type="entry name" value="MBD"/>
    <property type="match status" value="1"/>
</dbReference>
<accession>A0A3L6SV87</accession>
<dbReference type="CDD" id="cd01396">
    <property type="entry name" value="MeCP2_MBD"/>
    <property type="match status" value="1"/>
</dbReference>
<evidence type="ECO:0000256" key="6">
    <source>
        <dbReference type="ARBA" id="ARBA00023125"/>
    </source>
</evidence>
<keyword evidence="3" id="KW-0863">Zinc-finger</keyword>
<evidence type="ECO:0000256" key="3">
    <source>
        <dbReference type="ARBA" id="ARBA00022771"/>
    </source>
</evidence>
<dbReference type="PROSITE" id="PS50982">
    <property type="entry name" value="MBD"/>
    <property type="match status" value="1"/>
</dbReference>
<dbReference type="InterPro" id="IPR001739">
    <property type="entry name" value="Methyl_CpG_DNA-bd"/>
</dbReference>
<organism evidence="12 13">
    <name type="scientific">Panicum miliaceum</name>
    <name type="common">Proso millet</name>
    <name type="synonym">Broomcorn millet</name>
    <dbReference type="NCBI Taxonomy" id="4540"/>
    <lineage>
        <taxon>Eukaryota</taxon>
        <taxon>Viridiplantae</taxon>
        <taxon>Streptophyta</taxon>
        <taxon>Embryophyta</taxon>
        <taxon>Tracheophyta</taxon>
        <taxon>Spermatophyta</taxon>
        <taxon>Magnoliopsida</taxon>
        <taxon>Liliopsida</taxon>
        <taxon>Poales</taxon>
        <taxon>Poaceae</taxon>
        <taxon>PACMAD clade</taxon>
        <taxon>Panicoideae</taxon>
        <taxon>Panicodae</taxon>
        <taxon>Paniceae</taxon>
        <taxon>Panicinae</taxon>
        <taxon>Panicum</taxon>
        <taxon>Panicum sect. Panicum</taxon>
    </lineage>
</organism>
<feature type="compositionally biased region" description="Low complexity" evidence="9">
    <location>
        <begin position="64"/>
        <end position="75"/>
    </location>
</feature>
<dbReference type="GO" id="GO:0008270">
    <property type="term" value="F:zinc ion binding"/>
    <property type="evidence" value="ECO:0007669"/>
    <property type="project" value="UniProtKB-KW"/>
</dbReference>
<evidence type="ECO:0000256" key="1">
    <source>
        <dbReference type="ARBA" id="ARBA00004123"/>
    </source>
</evidence>
<proteinExistence type="predicted"/>
<dbReference type="GO" id="GO:0005634">
    <property type="term" value="C:nucleus"/>
    <property type="evidence" value="ECO:0007669"/>
    <property type="project" value="UniProtKB-SubCell"/>
</dbReference>
<evidence type="ECO:0000313" key="13">
    <source>
        <dbReference type="Proteomes" id="UP000275267"/>
    </source>
</evidence>
<keyword evidence="7" id="KW-0804">Transcription</keyword>
<keyword evidence="5" id="KW-0805">Transcription regulation</keyword>
<dbReference type="InterPro" id="IPR016177">
    <property type="entry name" value="DNA-bd_dom_sf"/>
</dbReference>
<keyword evidence="4" id="KW-0862">Zinc</keyword>
<dbReference type="AlphaFoldDB" id="A0A3L6SV87"/>
<keyword evidence="13" id="KW-1185">Reference proteome</keyword>
<reference evidence="13" key="1">
    <citation type="journal article" date="2019" name="Nat. Commun.">
        <title>The genome of broomcorn millet.</title>
        <authorList>
            <person name="Zou C."/>
            <person name="Miki D."/>
            <person name="Li D."/>
            <person name="Tang Q."/>
            <person name="Xiao L."/>
            <person name="Rajput S."/>
            <person name="Deng P."/>
            <person name="Jia W."/>
            <person name="Huang R."/>
            <person name="Zhang M."/>
            <person name="Sun Y."/>
            <person name="Hu J."/>
            <person name="Fu X."/>
            <person name="Schnable P.S."/>
            <person name="Li F."/>
            <person name="Zhang H."/>
            <person name="Feng B."/>
            <person name="Zhu X."/>
            <person name="Liu R."/>
            <person name="Schnable J.C."/>
            <person name="Zhu J.-K."/>
            <person name="Zhang H."/>
        </authorList>
    </citation>
    <scope>NUCLEOTIDE SEQUENCE [LARGE SCALE GENOMIC DNA]</scope>
</reference>
<dbReference type="SUPFAM" id="SSF54171">
    <property type="entry name" value="DNA-binding domain"/>
    <property type="match status" value="1"/>
</dbReference>
<comment type="subcellular location">
    <subcellularLocation>
        <location evidence="1">Nucleus</location>
    </subcellularLocation>
</comment>
<feature type="region of interest" description="Disordered" evidence="9">
    <location>
        <begin position="1"/>
        <end position="83"/>
    </location>
</feature>
<dbReference type="PANTHER" id="PTHR12396">
    <property type="entry name" value="METHYL-CPG BINDING PROTEIN, MBD"/>
    <property type="match status" value="1"/>
</dbReference>
<dbReference type="EMBL" id="PQIB02000003">
    <property type="protein sequence ID" value="RLN27731.1"/>
    <property type="molecule type" value="Genomic_DNA"/>
</dbReference>
<keyword evidence="2" id="KW-0479">Metal-binding</keyword>
<evidence type="ECO:0000256" key="5">
    <source>
        <dbReference type="ARBA" id="ARBA00023015"/>
    </source>
</evidence>
<keyword evidence="8" id="KW-0539">Nucleus</keyword>
<keyword evidence="6" id="KW-0238">DNA-binding</keyword>
<dbReference type="PANTHER" id="PTHR12396:SF10">
    <property type="entry name" value="METHYL-CPG-BINDING DOMAIN-CONTAINING PROTEIN 1-RELATED"/>
    <property type="match status" value="1"/>
</dbReference>
<dbReference type="InterPro" id="IPR011124">
    <property type="entry name" value="Znf_CW"/>
</dbReference>
<gene>
    <name evidence="12" type="ORF">C2845_PM05G25000</name>
</gene>
<name>A0A3L6SV87_PANMI</name>
<evidence type="ECO:0000256" key="4">
    <source>
        <dbReference type="ARBA" id="ARBA00022833"/>
    </source>
</evidence>
<feature type="domain" description="CW-type" evidence="11">
    <location>
        <begin position="83"/>
        <end position="138"/>
    </location>
</feature>
<sequence>MPASMKPTTLLGELEPGATDRDAISGSPEILIPSPSPSVPHSRIDDDTVASGPFRHPAAGMTYGSPPSSPASQGSQRKRGSTKDSVGLYAVQCYVCYKWRMIPTKEEFETLREKFTEDPWFCSRRQDCSCDDPADIEYDSSRIWVIDKPNIPKPPPETERLVIMRGDFTKMDTYYVMPNGKRARCAGDVDKFLEANPEYKNRISVSDFNFAPPKVVEETVSHNSAWKAAKAKKQDKADASSAQK</sequence>
<evidence type="ECO:0000256" key="7">
    <source>
        <dbReference type="ARBA" id="ARBA00023163"/>
    </source>
</evidence>
<dbReference type="Pfam" id="PF07496">
    <property type="entry name" value="zf-CW"/>
    <property type="match status" value="1"/>
</dbReference>
<evidence type="ECO:0000313" key="12">
    <source>
        <dbReference type="EMBL" id="RLN27731.1"/>
    </source>
</evidence>